<dbReference type="STRING" id="75913.A0A0K0EW72"/>
<keyword evidence="2" id="KW-0812">Transmembrane</keyword>
<evidence type="ECO:0000256" key="2">
    <source>
        <dbReference type="SAM" id="Phobius"/>
    </source>
</evidence>
<evidence type="ECO:0000256" key="1">
    <source>
        <dbReference type="SAM" id="MobiDB-lite"/>
    </source>
</evidence>
<keyword evidence="2" id="KW-1133">Transmembrane helix</keyword>
<dbReference type="AlphaFoldDB" id="A0A0K0EW72"/>
<feature type="signal peptide" evidence="3">
    <location>
        <begin position="1"/>
        <end position="24"/>
    </location>
</feature>
<keyword evidence="2" id="KW-0472">Membrane</keyword>
<dbReference type="WBParaSite" id="SVE_0077100.1">
    <property type="protein sequence ID" value="SVE_0077100.1"/>
    <property type="gene ID" value="SVE_0077100"/>
</dbReference>
<feature type="chain" id="PRO_5005328733" evidence="3">
    <location>
        <begin position="25"/>
        <end position="131"/>
    </location>
</feature>
<evidence type="ECO:0000256" key="3">
    <source>
        <dbReference type="SAM" id="SignalP"/>
    </source>
</evidence>
<dbReference type="Proteomes" id="UP000035680">
    <property type="component" value="Unassembled WGS sequence"/>
</dbReference>
<proteinExistence type="predicted"/>
<evidence type="ECO:0000313" key="5">
    <source>
        <dbReference type="WBParaSite" id="SVE_0077100.1"/>
    </source>
</evidence>
<evidence type="ECO:0000313" key="4">
    <source>
        <dbReference type="Proteomes" id="UP000035680"/>
    </source>
</evidence>
<feature type="transmembrane region" description="Helical" evidence="2">
    <location>
        <begin position="74"/>
        <end position="98"/>
    </location>
</feature>
<feature type="region of interest" description="Disordered" evidence="1">
    <location>
        <begin position="109"/>
        <end position="131"/>
    </location>
</feature>
<keyword evidence="3" id="KW-0732">Signal</keyword>
<accession>A0A0K0EW72</accession>
<sequence>MKNLIFIFIILWIYLLAGFCVIDAQLSDARNEQSASGENGVHARHNRTIVVEGDMKNRNEIEHNKDSGSLKLNIIIIVFASVTGTVFLMGTIIFAFYYMHSQKAIAVDDSSTTTTKGTKPRRSRGFDRRNK</sequence>
<organism evidence="4 5">
    <name type="scientific">Strongyloides venezuelensis</name>
    <name type="common">Threadworm</name>
    <dbReference type="NCBI Taxonomy" id="75913"/>
    <lineage>
        <taxon>Eukaryota</taxon>
        <taxon>Metazoa</taxon>
        <taxon>Ecdysozoa</taxon>
        <taxon>Nematoda</taxon>
        <taxon>Chromadorea</taxon>
        <taxon>Rhabditida</taxon>
        <taxon>Tylenchina</taxon>
        <taxon>Panagrolaimomorpha</taxon>
        <taxon>Strongyloidoidea</taxon>
        <taxon>Strongyloididae</taxon>
        <taxon>Strongyloides</taxon>
    </lineage>
</organism>
<name>A0A0K0EW72_STRVS</name>
<reference evidence="5" key="2">
    <citation type="submission" date="2015-08" db="UniProtKB">
        <authorList>
            <consortium name="WormBaseParasite"/>
        </authorList>
    </citation>
    <scope>IDENTIFICATION</scope>
</reference>
<keyword evidence="4" id="KW-1185">Reference proteome</keyword>
<reference evidence="4" key="1">
    <citation type="submission" date="2014-07" db="EMBL/GenBank/DDBJ databases">
        <authorList>
            <person name="Martin A.A"/>
            <person name="De Silva N."/>
        </authorList>
    </citation>
    <scope>NUCLEOTIDE SEQUENCE</scope>
</reference>
<protein>
    <submittedName>
        <fullName evidence="5">Transmembrane protein</fullName>
    </submittedName>
</protein>